<feature type="compositionally biased region" description="Basic and acidic residues" evidence="7">
    <location>
        <begin position="2375"/>
        <end position="2385"/>
    </location>
</feature>
<dbReference type="InterPro" id="IPR005877">
    <property type="entry name" value="YSIRK_signal_dom"/>
</dbReference>
<feature type="compositionally biased region" description="Basic and acidic residues" evidence="7">
    <location>
        <begin position="1830"/>
        <end position="1855"/>
    </location>
</feature>
<feature type="compositionally biased region" description="Basic and acidic residues" evidence="7">
    <location>
        <begin position="1077"/>
        <end position="1105"/>
    </location>
</feature>
<proteinExistence type="predicted"/>
<evidence type="ECO:0000256" key="2">
    <source>
        <dbReference type="ARBA" id="ARBA00022512"/>
    </source>
</evidence>
<organism evidence="10 11">
    <name type="scientific">Aerococcus sanguinicola</name>
    <dbReference type="NCBI Taxonomy" id="119206"/>
    <lineage>
        <taxon>Bacteria</taxon>
        <taxon>Bacillati</taxon>
        <taxon>Bacillota</taxon>
        <taxon>Bacilli</taxon>
        <taxon>Lactobacillales</taxon>
        <taxon>Aerococcaceae</taxon>
        <taxon>Aerococcus</taxon>
    </lineage>
</organism>
<dbReference type="Gene3D" id="2.60.40.1290">
    <property type="match status" value="1"/>
</dbReference>
<feature type="region of interest" description="Disordered" evidence="7">
    <location>
        <begin position="1916"/>
        <end position="1951"/>
    </location>
</feature>
<keyword evidence="2" id="KW-0134">Cell wall</keyword>
<dbReference type="Gene3D" id="2.60.40.1280">
    <property type="match status" value="1"/>
</dbReference>
<dbReference type="InterPro" id="IPR026394">
    <property type="entry name" value="RPT_S_cricet"/>
</dbReference>
<feature type="compositionally biased region" description="Low complexity" evidence="7">
    <location>
        <begin position="1185"/>
        <end position="1198"/>
    </location>
</feature>
<dbReference type="InterPro" id="IPR008966">
    <property type="entry name" value="Adhesion_dom_sf"/>
</dbReference>
<feature type="compositionally biased region" description="Low complexity" evidence="7">
    <location>
        <begin position="1522"/>
        <end position="1544"/>
    </location>
</feature>
<dbReference type="KEGG" id="asan:AWM72_06310"/>
<feature type="compositionally biased region" description="Basic and acidic residues" evidence="7">
    <location>
        <begin position="2093"/>
        <end position="2103"/>
    </location>
</feature>
<feature type="region of interest" description="Disordered" evidence="7">
    <location>
        <begin position="2937"/>
        <end position="2980"/>
    </location>
</feature>
<evidence type="ECO:0000256" key="7">
    <source>
        <dbReference type="SAM" id="MobiDB-lite"/>
    </source>
</evidence>
<feature type="compositionally biased region" description="Basic and acidic residues" evidence="7">
    <location>
        <begin position="1259"/>
        <end position="1295"/>
    </location>
</feature>
<dbReference type="Pfam" id="PF06458">
    <property type="entry name" value="MucBP"/>
    <property type="match status" value="1"/>
</dbReference>
<dbReference type="GeneID" id="92904288"/>
<dbReference type="Gene3D" id="3.10.20.320">
    <property type="entry name" value="Putative peptidoglycan bound protein (lpxtg motif)"/>
    <property type="match status" value="1"/>
</dbReference>
<feature type="compositionally biased region" description="Basic and acidic residues" evidence="7">
    <location>
        <begin position="1369"/>
        <end position="1378"/>
    </location>
</feature>
<feature type="compositionally biased region" description="Basic and acidic residues" evidence="7">
    <location>
        <begin position="1797"/>
        <end position="1819"/>
    </location>
</feature>
<keyword evidence="11" id="KW-1185">Reference proteome</keyword>
<evidence type="ECO:0000256" key="1">
    <source>
        <dbReference type="ARBA" id="ARBA00004168"/>
    </source>
</evidence>
<sequence length="3265" mass="354091">MVGKNNTKLREEKQSNKFYRYSIKRLNIGVASVAVAAGLLFAGNMAVVQAASIQEQEGIETSENVIPEVPVGLQERESAGNNIELENSENEPSSNSIPNNSEQSNAEVSDEKNRVDNNSSEEKNVSTDDAKTPVEENSQDKQSEELAVDSNKEKNKVQNIDKPSSEKSSVADSEEKSIPEDNQQRNRHQNGAKNENTSDNNQQAALDHFAKELAASDNPKQVLRSKLAEVYDPKDVEGLLAEINPQNIRDGLTLREELTKAGLAYAESQRLREKGQIFAVLPTSSRSVRGGQNVANQIQVTNADFKRLDGNNRETDYVHDNEGGYARLDVDIAVSGQVQAGDYFILDYGQYLRPGGLNIPATPKDLIGSDNAIVAKAYYDADQNRVIYRFTDWVNGKNNIRAALRQGTQPFYDKITDNFKNYPVTVTIAGTPYTENIAYHFNNINGDGTSNKYRAVDGTHVETNRTNPNHYTAKEVWYINRDGRNMNHGPHTILFESNTSNLESMKVYEVLDDRAFTDSFNPEVNPRYVREVSGRSYQDSEGVRFNVGNGPATGKKYIVYTVTSPKNQQANQRINSEMHLTLRNKNNESNSREHWKTLTISTTHSSSAASGQNTPGIFVERHRYETVDENGRVVSVDDTITETPQYGTVNEQYTTGAENRPGYTFVRTEAPRNNPTYSPDGRTTSGNFKAGMTQEITYVYQRRQQQVETGPAYEMTVEDSSYPTEFRYDPSLPAGQIREIRPGQDGRVRVLYEHVNPANVPDFNPNNFRYMRGQYWREVSREVVQEPQSQIFGYNFEAITETKTNPDGSVTIIYNTGRRVEIPAAKPKEPLLPSKPIVETTRVTDRHPETGKQVRGSRVTIKIFNPNTNRFEDEKVIFIPDGQDGTDGNNGTNGTSITAKTERGKENPADPNSPSGSWIRVYKVNPDGSQGDLISETFVRDGEKGDPGEQGPQGPQGEKGERGEQGPQGPQGEKGEQGAPGTPGQDGQDGRDGKSVLAKTERGTKADETGKDRPGTWVIIHEDANNNGQVDPGEREISREFIFDGTNGTDGKTPLVESERVEKDPNNPNSESGVKIIVRDPENNEIIKETFVKDGEKGDPGERGEQGPQGPQGEKGEQGAPGTPGQDGQDGRDGKSVLAKTERGTKADETGKDRPGTWVIVHEDANNNGQVDPGEREISREFIFDGVNGTDGNNGADGASITAKTERGKENPADPNSPSGSWIRVYKVNPDGSQGDLISETFVKDGEKGEQGAPGQDGTDGKDGKSVLAKTERGTKADETGKDRPGTWVIVHEDTNNNGQVDPGEREISREFIFDGTDGNNGTDGTSVTAKTERGKENPADPNSPSGSWIRVYKVNPDGSQGDLISETFVKDGEKGDPGEQGPQGPQGEKGEQGTPGTPGQDGQDGKSILAKTERGTKADETGKDRPGTWVIVHEDANNNGQVDPGEREISREFIFDGTDGNNGTDGTSVTAKTERGKENPADPNSPSGSWIRVYKVNPDGSQGDLISETFVKDGEKGDPGEQGPQGPQGEKGEQGTPGTPGQDGQDGKSILAKTERGTKADETGKDRPGTWVIVHEDANNNGQVDPGEREISREFIFDGTDGNNGTDGTSVTAKTERGKENPADPNSPSGSWIRVYKVNPDGSQGDLISETFVKDGEKGDPGEQGPQGPQGEKGEQGTPGTPGTPGQDGQDGKSSYVHVVNGPNEAGESGSWIITYFDKNGDGQFTSDEIVSTEFVADGKDGKDGKSVLATTERGTKADETGKERPGTWVIVHEDANNNGQVDPGEREISREFIFDGTDGKDGKTPIVESKRVEKDPNDPNSESGVKIIVRDPESKEIIKETFVKDGEKGEKGEQGAPGTPGQDGQDGKDGKSSYVHVVNGPNEAGESGSWIITYFDKNGDSQFTSDEIVSTEFVADGKDGQDGKDGKSVLATTERGTKADETGKDRPGTWVIVHEDANNNGQVDPGEREISREFIFDGTNGTDGKTPLVESERVEKDPNNPNSESGVKIIVRDPESKEIIKETFVKDGEKGEKGEQGAPGTPGQDGQDGRDGKSVLAKTERGTKADESGKDRPGTWVIVHEDTNNNGQVDPGEREISREFIFDGTNGTDGKDGETPIVESERIEKDPNDPNSESGVKIIVRDPETNDIIKETFVKDGEKGDPGERGEQGPQGPQGEKGEQGTPGQDGQDGRDGKSVLAKTERGTKADETGKDRPGTWVIVHEDTNNNGQVDPGEREISREFIFDGTNGTDGKDGKTPIVESERVEKDPNDPNSESGVKIIVRDPETNDIIKEIFVKDGEKGDPGERGEQGPQGPQGEKGEQGTPGQDGQDGRDGKSVLAKTERGTKADESGKDRPGTWVIVHEDTNNNGQVDPGEREISREFIFDGTNGTDGKDGKTPIVESERVEKDPNDPNSESGVKIIVRDPESNEIIKETFVKDGEKGEKGDQGAPGTPGQDGQDGKDGKSSYVHVVNGPNEAGESGSWIITYFDKNGDGQFTSDEIVSTEFVADGKDGKDGKSVLATTERGTKADETGKDRPGTWVIIHEDTNNNGQVDPGEREISREFIFDGTNGADGKTPIVESERVEKDPNDPNSESGVKIIVRDPESKEIIKETFVKDGEKGDQGTPGQDGQDGKDGKSSYVHVVNGPNEAGESGSWIITYFDKNGDGQFTSDEIVSTEFVADGKDGQDGKDGKSVTVSTEPGHFQGQDGVWIIVQDGETGKELDRDFVANGKDGKDGKSADIKTEALVDPNGQEIGYKITITHPDGSKETRLIKHGKDGKDGKDGRDGKSIIATTERGDHKGQSGAWLIIRDRETLQEIDREFISDGQDGKSADISSRETAEGLEITIHHANGTNHTHIIRDGKDGKSITASTEPGTFNGQSGMWLIIRDRDTGQELDRQFVRDGKDGQDGKDGKSPLLSTEKILDSDGKEIGLSIKITHPDGSTETHTIYHGRDGKDGQDGQTPQIRTEKGKDSQGNVGRWLIIEDGHGNEIVREFIRDGQDGKTPSAKVEPGKNEHGDSGQWIIIFDGDGNEVSREFVRDGKDGQDGHSPSLETVPGKNADGDSGLWVIVKDPEGKESSRHFIRDGKDGRGIKKIYSKDGRLTIVFTDNTKEILEIPCCQPKSEDPKPEDPKPEDPKPEDPKPEDPKPEDPKPEDPKPEDPKPEDPKPEDPKPEDPKPEDPKPEDLKPQDSSLENPKTKDGYTITGETTSFNRNQAKEKQSVVANSRLPQTGAVSGMSAGTIAVSLFVGVGSLVFDRKKKK</sequence>
<feature type="region of interest" description="Disordered" evidence="7">
    <location>
        <begin position="2569"/>
        <end position="2598"/>
    </location>
</feature>
<dbReference type="NCBIfam" id="TIGR01168">
    <property type="entry name" value="YSIRK_signal"/>
    <property type="match status" value="1"/>
</dbReference>
<feature type="region of interest" description="Disordered" evidence="7">
    <location>
        <begin position="1797"/>
        <end position="1888"/>
    </location>
</feature>
<feature type="compositionally biased region" description="Basic and acidic residues" evidence="7">
    <location>
        <begin position="2234"/>
        <end position="2244"/>
    </location>
</feature>
<gene>
    <name evidence="10" type="ORF">AWM72_06310</name>
</gene>
<keyword evidence="8" id="KW-1133">Transmembrane helix</keyword>
<comment type="subcellular location">
    <subcellularLocation>
        <location evidence="1">Secreted</location>
        <location evidence="1">Cell wall</location>
        <topology evidence="1">Peptidoglycan-anchor</topology>
    </subcellularLocation>
</comment>
<evidence type="ECO:0000259" key="9">
    <source>
        <dbReference type="PROSITE" id="PS50847"/>
    </source>
</evidence>
<feature type="region of interest" description="Disordered" evidence="7">
    <location>
        <begin position="3001"/>
        <end position="3024"/>
    </location>
</feature>
<feature type="compositionally biased region" description="Basic and acidic residues" evidence="7">
    <location>
        <begin position="2683"/>
        <end position="2695"/>
    </location>
</feature>
<dbReference type="Pfam" id="PF01391">
    <property type="entry name" value="Collagen"/>
    <property type="match status" value="5"/>
</dbReference>
<feature type="compositionally biased region" description="Low complexity" evidence="7">
    <location>
        <begin position="2170"/>
        <end position="2187"/>
    </location>
</feature>
<feature type="region of interest" description="Disordered" evidence="7">
    <location>
        <begin position="2682"/>
        <end position="2705"/>
    </location>
</feature>
<dbReference type="InterPro" id="IPR019931">
    <property type="entry name" value="LPXTG_anchor"/>
</dbReference>
<dbReference type="InterPro" id="IPR011252">
    <property type="entry name" value="Fibrogen-bd_dom1"/>
</dbReference>
<feature type="compositionally biased region" description="Low complexity" evidence="7">
    <location>
        <begin position="1315"/>
        <end position="1326"/>
    </location>
</feature>
<feature type="compositionally biased region" description="Basic and acidic residues" evidence="7">
    <location>
        <begin position="1303"/>
        <end position="1313"/>
    </location>
</feature>
<feature type="region of interest" description="Disordered" evidence="7">
    <location>
        <begin position="2511"/>
        <end position="2538"/>
    </location>
</feature>
<dbReference type="GO" id="GO:0005615">
    <property type="term" value="C:extracellular space"/>
    <property type="evidence" value="ECO:0007669"/>
    <property type="project" value="TreeGrafter"/>
</dbReference>
<evidence type="ECO:0000256" key="8">
    <source>
        <dbReference type="SAM" id="Phobius"/>
    </source>
</evidence>
<feature type="compositionally biased region" description="Basic and acidic residues" evidence="7">
    <location>
        <begin position="938"/>
        <end position="947"/>
    </location>
</feature>
<keyword evidence="5" id="KW-0677">Repeat</keyword>
<feature type="compositionally biased region" description="Low complexity" evidence="7">
    <location>
        <begin position="2311"/>
        <end position="2328"/>
    </location>
</feature>
<feature type="region of interest" description="Disordered" evidence="7">
    <location>
        <begin position="3120"/>
        <end position="3228"/>
    </location>
</feature>
<keyword evidence="8" id="KW-0812">Transmembrane</keyword>
<evidence type="ECO:0000313" key="10">
    <source>
        <dbReference type="EMBL" id="AMB94400.1"/>
    </source>
</evidence>
<keyword evidence="4" id="KW-0732">Signal</keyword>
<dbReference type="Pfam" id="PF04650">
    <property type="entry name" value="YSIRK_signal"/>
    <property type="match status" value="1"/>
</dbReference>
<feature type="compositionally biased region" description="Low complexity" evidence="7">
    <location>
        <begin position="1599"/>
        <end position="1610"/>
    </location>
</feature>
<feature type="compositionally biased region" description="Low complexity" evidence="7">
    <location>
        <begin position="1380"/>
        <end position="1402"/>
    </location>
</feature>
<feature type="region of interest" description="Disordered" evidence="7">
    <location>
        <begin position="3043"/>
        <end position="3069"/>
    </location>
</feature>
<feature type="compositionally biased region" description="Basic and acidic residues" evidence="7">
    <location>
        <begin position="2423"/>
        <end position="2448"/>
    </location>
</feature>
<feature type="compositionally biased region" description="Polar residues" evidence="7">
    <location>
        <begin position="157"/>
        <end position="171"/>
    </location>
</feature>
<feature type="transmembrane region" description="Helical" evidence="8">
    <location>
        <begin position="3237"/>
        <end position="3259"/>
    </location>
</feature>
<dbReference type="Pfam" id="PF19079">
    <property type="entry name" value="CFSR"/>
    <property type="match status" value="1"/>
</dbReference>
<feature type="compositionally biased region" description="Low complexity" evidence="7">
    <location>
        <begin position="1856"/>
        <end position="1865"/>
    </location>
</feature>
<dbReference type="InterPro" id="IPR008160">
    <property type="entry name" value="Collagen"/>
</dbReference>
<feature type="compositionally biased region" description="Basic and acidic residues" evidence="7">
    <location>
        <begin position="2049"/>
        <end position="2085"/>
    </location>
</feature>
<feature type="region of interest" description="Disordered" evidence="7">
    <location>
        <begin position="85"/>
        <end position="199"/>
    </location>
</feature>
<evidence type="ECO:0000256" key="3">
    <source>
        <dbReference type="ARBA" id="ARBA00022525"/>
    </source>
</evidence>
<feature type="compositionally biased region" description="Low complexity" evidence="7">
    <location>
        <begin position="1457"/>
        <end position="1468"/>
    </location>
</feature>
<feature type="region of interest" description="Disordered" evidence="7">
    <location>
        <begin position="1043"/>
        <end position="1710"/>
    </location>
</feature>
<dbReference type="PANTHER" id="PTHR24023">
    <property type="entry name" value="COLLAGEN ALPHA"/>
    <property type="match status" value="1"/>
</dbReference>
<keyword evidence="6" id="KW-0572">Peptidoglycan-anchor</keyword>
<feature type="compositionally biased region" description="Basic and acidic residues" evidence="7">
    <location>
        <begin position="2111"/>
        <end position="2130"/>
    </location>
</feature>
<feature type="compositionally biased region" description="Basic and acidic residues" evidence="7">
    <location>
        <begin position="1129"/>
        <end position="1165"/>
    </location>
</feature>
<feature type="compositionally biased region" description="Basic and acidic residues" evidence="7">
    <location>
        <begin position="3126"/>
        <end position="3192"/>
    </location>
</feature>
<feature type="compositionally biased region" description="Basic and acidic residues" evidence="7">
    <location>
        <begin position="1917"/>
        <end position="1929"/>
    </location>
</feature>
<dbReference type="GO" id="GO:0007155">
    <property type="term" value="P:cell adhesion"/>
    <property type="evidence" value="ECO:0007669"/>
    <property type="project" value="InterPro"/>
</dbReference>
<dbReference type="NCBIfam" id="TIGR01167">
    <property type="entry name" value="LPXTG_anchor"/>
    <property type="match status" value="1"/>
</dbReference>
<feature type="compositionally biased region" description="Basic and acidic residues" evidence="7">
    <location>
        <begin position="2190"/>
        <end position="2226"/>
    </location>
</feature>
<feature type="compositionally biased region" description="Low complexity" evidence="7">
    <location>
        <begin position="1664"/>
        <end position="1689"/>
    </location>
</feature>
<feature type="region of interest" description="Disordered" evidence="7">
    <location>
        <begin position="879"/>
        <end position="1015"/>
    </location>
</feature>
<dbReference type="InterPro" id="IPR041171">
    <property type="entry name" value="SDR_Ig"/>
</dbReference>
<accession>A0A0X8FBP4</accession>
<feature type="compositionally biased region" description="Low complexity" evidence="7">
    <location>
        <begin position="2449"/>
        <end position="2458"/>
    </location>
</feature>
<feature type="compositionally biased region" description="Basic and acidic residues" evidence="7">
    <location>
        <begin position="2252"/>
        <end position="2271"/>
    </location>
</feature>
<feature type="domain" description="Gram-positive cocci surface proteins LPxTG" evidence="9">
    <location>
        <begin position="3232"/>
        <end position="3265"/>
    </location>
</feature>
<dbReference type="PROSITE" id="PS50847">
    <property type="entry name" value="GRAM_POS_ANCHORING"/>
    <property type="match status" value="1"/>
</dbReference>
<dbReference type="Pfam" id="PF17961">
    <property type="entry name" value="Big_8"/>
    <property type="match status" value="1"/>
</dbReference>
<evidence type="ECO:0000256" key="6">
    <source>
        <dbReference type="ARBA" id="ARBA00023088"/>
    </source>
</evidence>
<feature type="compositionally biased region" description="Polar residues" evidence="7">
    <location>
        <begin position="671"/>
        <end position="687"/>
    </location>
</feature>
<dbReference type="EMBL" id="CP014160">
    <property type="protein sequence ID" value="AMB94400.1"/>
    <property type="molecule type" value="Genomic_DNA"/>
</dbReference>
<dbReference type="PANTHER" id="PTHR24023:SF1082">
    <property type="entry name" value="COLLAGEN TRIPLE HELIX REPEAT"/>
    <property type="match status" value="1"/>
</dbReference>
<feature type="compositionally biased region" description="Basic and acidic residues" evidence="7">
    <location>
        <begin position="1445"/>
        <end position="1455"/>
    </location>
</feature>
<keyword evidence="3" id="KW-0964">Secreted</keyword>
<dbReference type="Gene3D" id="1.20.5.320">
    <property type="entry name" value="6-Phosphogluconate Dehydrogenase, domain 3"/>
    <property type="match status" value="3"/>
</dbReference>
<feature type="compositionally biased region" description="Basic and acidic residues" evidence="7">
    <location>
        <begin position="1653"/>
        <end position="1662"/>
    </location>
</feature>
<protein>
    <recommendedName>
        <fullName evidence="9">Gram-positive cocci surface proteins LPxTG domain-containing protein</fullName>
    </recommendedName>
</protein>
<feature type="region of interest" description="Disordered" evidence="7">
    <location>
        <begin position="2616"/>
        <end position="2650"/>
    </location>
</feature>
<feature type="region of interest" description="Disordered" evidence="7">
    <location>
        <begin position="666"/>
        <end position="688"/>
    </location>
</feature>
<name>A0A0X8FBP4_9LACT</name>
<feature type="region of interest" description="Disordered" evidence="7">
    <location>
        <begin position="1975"/>
        <end position="2482"/>
    </location>
</feature>
<feature type="compositionally biased region" description="Basic and acidic residues" evidence="7">
    <location>
        <begin position="2331"/>
        <end position="2367"/>
    </location>
</feature>
<feature type="compositionally biased region" description="Low complexity" evidence="7">
    <location>
        <begin position="881"/>
        <end position="895"/>
    </location>
</feature>
<feature type="compositionally biased region" description="Basic and acidic residues" evidence="7">
    <location>
        <begin position="1937"/>
        <end position="1951"/>
    </location>
</feature>
<feature type="compositionally biased region" description="Basic and acidic residues" evidence="7">
    <location>
        <begin position="2012"/>
        <end position="2037"/>
    </location>
</feature>
<dbReference type="GO" id="GO:0031012">
    <property type="term" value="C:extracellular matrix"/>
    <property type="evidence" value="ECO:0007669"/>
    <property type="project" value="TreeGrafter"/>
</dbReference>
<dbReference type="Proteomes" id="UP000069912">
    <property type="component" value="Chromosome"/>
</dbReference>
<dbReference type="InterPro" id="IPR050149">
    <property type="entry name" value="Collagen_superfamily"/>
</dbReference>
<feature type="compositionally biased region" description="Basic and acidic residues" evidence="7">
    <location>
        <begin position="173"/>
        <end position="184"/>
    </location>
</feature>
<evidence type="ECO:0000256" key="4">
    <source>
        <dbReference type="ARBA" id="ARBA00022729"/>
    </source>
</evidence>
<feature type="compositionally biased region" description="Basic and acidic residues" evidence="7">
    <location>
        <begin position="2393"/>
        <end position="2412"/>
    </location>
</feature>
<feature type="compositionally biased region" description="Basic and acidic residues" evidence="7">
    <location>
        <begin position="1587"/>
        <end position="1597"/>
    </location>
</feature>
<feature type="compositionally biased region" description="Low complexity" evidence="7">
    <location>
        <begin position="85"/>
        <end position="105"/>
    </location>
</feature>
<feature type="compositionally biased region" description="Basic and acidic residues" evidence="7">
    <location>
        <begin position="2282"/>
        <end position="2310"/>
    </location>
</feature>
<feature type="compositionally biased region" description="Basic and acidic residues" evidence="7">
    <location>
        <begin position="988"/>
        <end position="1015"/>
    </location>
</feature>
<dbReference type="InterPro" id="IPR009459">
    <property type="entry name" value="MucBP_dom"/>
</dbReference>
<feature type="compositionally biased region" description="Basic and acidic residues" evidence="7">
    <location>
        <begin position="1412"/>
        <end position="1437"/>
    </location>
</feature>
<feature type="compositionally biased region" description="Basic and acidic residues" evidence="7">
    <location>
        <begin position="2527"/>
        <end position="2538"/>
    </location>
</feature>
<dbReference type="RefSeq" id="WP_067974993.1">
    <property type="nucleotide sequence ID" value="NZ_CP014160.1"/>
</dbReference>
<reference evidence="11" key="2">
    <citation type="submission" date="2016-01" db="EMBL/GenBank/DDBJ databases">
        <title>Six Aerococcus type strain genome sequencing and assembly using PacBio and Illumina Hiseq.</title>
        <authorList>
            <person name="Carkaci D."/>
            <person name="Dargis R."/>
            <person name="Nielsen X.C."/>
            <person name="Skovgaard O."/>
            <person name="Fuursted K."/>
            <person name="Christensen J.J."/>
        </authorList>
    </citation>
    <scope>NUCLEOTIDE SEQUENCE [LARGE SCALE GENOMIC DNA]</scope>
    <source>
        <strain evidence="11">CCUG43001</strain>
    </source>
</reference>
<feature type="compositionally biased region" description="Basic and acidic residues" evidence="7">
    <location>
        <begin position="109"/>
        <end position="156"/>
    </location>
</feature>
<keyword evidence="8" id="KW-0472">Membrane</keyword>
<feature type="compositionally biased region" description="Basic and acidic residues" evidence="7">
    <location>
        <begin position="1173"/>
        <end position="1183"/>
    </location>
</feature>
<feature type="compositionally biased region" description="Basic and acidic residues" evidence="7">
    <location>
        <begin position="2582"/>
        <end position="2591"/>
    </location>
</feature>
<evidence type="ECO:0000256" key="5">
    <source>
        <dbReference type="ARBA" id="ARBA00022737"/>
    </source>
</evidence>
<feature type="compositionally biased region" description="Basic and acidic residues" evidence="7">
    <location>
        <begin position="1554"/>
        <end position="1579"/>
    </location>
</feature>
<feature type="compositionally biased region" description="Basic and acidic residues" evidence="7">
    <location>
        <begin position="2141"/>
        <end position="2169"/>
    </location>
</feature>
<evidence type="ECO:0000313" key="11">
    <source>
        <dbReference type="Proteomes" id="UP000069912"/>
    </source>
</evidence>
<dbReference type="SUPFAM" id="SSF49401">
    <property type="entry name" value="Bacterial adhesins"/>
    <property type="match status" value="2"/>
</dbReference>
<feature type="compositionally biased region" description="Basic and acidic residues" evidence="7">
    <location>
        <begin position="1511"/>
        <end position="1520"/>
    </location>
</feature>
<reference evidence="10 11" key="1">
    <citation type="journal article" date="2016" name="Genome Announc.">
        <title>Complete Genome Sequences of Aerococcus christensenii CCUG 28831T, Aerococcus sanguinicola CCUG 43001T, Aerococcus urinae CCUG 36881T, Aerococcus urinaeequi CCUG 28094T, Aerococcus urinaehominis CCUG 42038 BT, and Aerococcus viridans CCUG 4311T.</title>
        <authorList>
            <person name="Carkaci D."/>
            <person name="Dargis R."/>
            <person name="Nielsen X.C."/>
            <person name="Skovgaard O."/>
            <person name="Fuursted K."/>
            <person name="Christensen J.J."/>
        </authorList>
    </citation>
    <scope>NUCLEOTIDE SEQUENCE [LARGE SCALE GENOMIC DNA]</scope>
    <source>
        <strain evidence="10 11">CCUG43001</strain>
    </source>
</reference>
<feature type="compositionally biased region" description="Polar residues" evidence="7">
    <location>
        <begin position="3209"/>
        <end position="3218"/>
    </location>
</feature>